<dbReference type="PANTHER" id="PTHR47965:SF46">
    <property type="entry name" value="BASIC 7S GLOBULIN-LIKE"/>
    <property type="match status" value="1"/>
</dbReference>
<dbReference type="AlphaFoldDB" id="A0AAD3XL48"/>
<dbReference type="Pfam" id="PF14541">
    <property type="entry name" value="TAXi_C"/>
    <property type="match status" value="1"/>
</dbReference>
<evidence type="ECO:0000259" key="2">
    <source>
        <dbReference type="PROSITE" id="PS51767"/>
    </source>
</evidence>
<dbReference type="PANTHER" id="PTHR47965">
    <property type="entry name" value="ASPARTYL PROTEASE-RELATED"/>
    <property type="match status" value="1"/>
</dbReference>
<proteinExistence type="inferred from homology"/>
<dbReference type="SUPFAM" id="SSF50630">
    <property type="entry name" value="Acid proteases"/>
    <property type="match status" value="1"/>
</dbReference>
<dbReference type="PROSITE" id="PS51767">
    <property type="entry name" value="PEPTIDASE_A1"/>
    <property type="match status" value="1"/>
</dbReference>
<evidence type="ECO:0000313" key="4">
    <source>
        <dbReference type="Proteomes" id="UP001279734"/>
    </source>
</evidence>
<dbReference type="GO" id="GO:0006508">
    <property type="term" value="P:proteolysis"/>
    <property type="evidence" value="ECO:0007669"/>
    <property type="project" value="InterPro"/>
</dbReference>
<dbReference type="EMBL" id="BSYO01000008">
    <property type="protein sequence ID" value="GMH08400.1"/>
    <property type="molecule type" value="Genomic_DNA"/>
</dbReference>
<evidence type="ECO:0000256" key="1">
    <source>
        <dbReference type="ARBA" id="ARBA00007447"/>
    </source>
</evidence>
<dbReference type="GO" id="GO:0004190">
    <property type="term" value="F:aspartic-type endopeptidase activity"/>
    <property type="evidence" value="ECO:0007669"/>
    <property type="project" value="InterPro"/>
</dbReference>
<dbReference type="Proteomes" id="UP001279734">
    <property type="component" value="Unassembled WGS sequence"/>
</dbReference>
<organism evidence="3 4">
    <name type="scientific">Nepenthes gracilis</name>
    <name type="common">Slender pitcher plant</name>
    <dbReference type="NCBI Taxonomy" id="150966"/>
    <lineage>
        <taxon>Eukaryota</taxon>
        <taxon>Viridiplantae</taxon>
        <taxon>Streptophyta</taxon>
        <taxon>Embryophyta</taxon>
        <taxon>Tracheophyta</taxon>
        <taxon>Spermatophyta</taxon>
        <taxon>Magnoliopsida</taxon>
        <taxon>eudicotyledons</taxon>
        <taxon>Gunneridae</taxon>
        <taxon>Pentapetalae</taxon>
        <taxon>Caryophyllales</taxon>
        <taxon>Nepenthaceae</taxon>
        <taxon>Nepenthes</taxon>
    </lineage>
</organism>
<dbReference type="InterPro" id="IPR032799">
    <property type="entry name" value="TAXi_C"/>
</dbReference>
<reference evidence="3" key="1">
    <citation type="submission" date="2023-05" db="EMBL/GenBank/DDBJ databases">
        <title>Nepenthes gracilis genome sequencing.</title>
        <authorList>
            <person name="Fukushima K."/>
        </authorList>
    </citation>
    <scope>NUCLEOTIDE SEQUENCE</scope>
    <source>
        <strain evidence="3">SING2019-196</strain>
    </source>
</reference>
<gene>
    <name evidence="3" type="ORF">Nepgr_010240</name>
</gene>
<evidence type="ECO:0000313" key="3">
    <source>
        <dbReference type="EMBL" id="GMH08400.1"/>
    </source>
</evidence>
<feature type="domain" description="Peptidase A1" evidence="2">
    <location>
        <begin position="1"/>
        <end position="113"/>
    </location>
</feature>
<name>A0AAD3XL48_NEPGR</name>
<accession>A0AAD3XL48</accession>
<dbReference type="Gene3D" id="2.40.70.10">
    <property type="entry name" value="Acid Proteases"/>
    <property type="match status" value="1"/>
</dbReference>
<comment type="caution">
    <text evidence="3">The sequence shown here is derived from an EMBL/GenBank/DDBJ whole genome shotgun (WGS) entry which is preliminary data.</text>
</comment>
<protein>
    <recommendedName>
        <fullName evidence="2">Peptidase A1 domain-containing protein</fullName>
    </recommendedName>
</protein>
<dbReference type="InterPro" id="IPR001461">
    <property type="entry name" value="Aspartic_peptidase_A1"/>
</dbReference>
<comment type="similarity">
    <text evidence="1">Belongs to the peptidase A1 family.</text>
</comment>
<keyword evidence="4" id="KW-1185">Reference proteome</keyword>
<dbReference type="InterPro" id="IPR021109">
    <property type="entry name" value="Peptidase_aspartic_dom_sf"/>
</dbReference>
<sequence length="138" mass="14959">MGSEIYEAFVRAFVTASDWMNMTRVEPVAPFEVCYGGGRAVVPVVDVVLQSEMVRWKIHGHNSMVEVGDDDGVMCLGFLNGGLDLGASIVIGGHQLDDNLMEFDLESSMMGFSSSLLMKGTSCSDISLHSARKPHESI</sequence>
<dbReference type="InterPro" id="IPR033121">
    <property type="entry name" value="PEPTIDASE_A1"/>
</dbReference>